<organism evidence="2 3">
    <name type="scientific">Dufourea novaeangliae</name>
    <name type="common">Sweat bee</name>
    <dbReference type="NCBI Taxonomy" id="178035"/>
    <lineage>
        <taxon>Eukaryota</taxon>
        <taxon>Metazoa</taxon>
        <taxon>Ecdysozoa</taxon>
        <taxon>Arthropoda</taxon>
        <taxon>Hexapoda</taxon>
        <taxon>Insecta</taxon>
        <taxon>Pterygota</taxon>
        <taxon>Neoptera</taxon>
        <taxon>Endopterygota</taxon>
        <taxon>Hymenoptera</taxon>
        <taxon>Apocrita</taxon>
        <taxon>Aculeata</taxon>
        <taxon>Apoidea</taxon>
        <taxon>Anthophila</taxon>
        <taxon>Halictidae</taxon>
        <taxon>Rophitinae</taxon>
        <taxon>Dufourea</taxon>
    </lineage>
</organism>
<dbReference type="EMBL" id="KQ435007">
    <property type="protein sequence ID" value="KZC13613.1"/>
    <property type="molecule type" value="Genomic_DNA"/>
</dbReference>
<evidence type="ECO:0000313" key="3">
    <source>
        <dbReference type="Proteomes" id="UP000076502"/>
    </source>
</evidence>
<sequence length="104" mass="12603">MSLDEVPQRSPRVTFQRLKRNRKRRPHDRSPEGPTVRRLVLVNHTVIKRVVDRRRKLRRETRRKEHTKRRRRHKGGAGENENTHMKKKKKKVVYGTTLKKEPRG</sequence>
<feature type="region of interest" description="Disordered" evidence="1">
    <location>
        <begin position="1"/>
        <end position="36"/>
    </location>
</feature>
<keyword evidence="3" id="KW-1185">Reference proteome</keyword>
<accession>A0A154PP23</accession>
<gene>
    <name evidence="2" type="ORF">WN55_05165</name>
</gene>
<evidence type="ECO:0000256" key="1">
    <source>
        <dbReference type="SAM" id="MobiDB-lite"/>
    </source>
</evidence>
<feature type="region of interest" description="Disordered" evidence="1">
    <location>
        <begin position="54"/>
        <end position="104"/>
    </location>
</feature>
<feature type="compositionally biased region" description="Basic residues" evidence="1">
    <location>
        <begin position="54"/>
        <end position="75"/>
    </location>
</feature>
<reference evidence="2 3" key="1">
    <citation type="submission" date="2015-07" db="EMBL/GenBank/DDBJ databases">
        <title>The genome of Dufourea novaeangliae.</title>
        <authorList>
            <person name="Pan H."/>
            <person name="Kapheim K."/>
        </authorList>
    </citation>
    <scope>NUCLEOTIDE SEQUENCE [LARGE SCALE GENOMIC DNA]</scope>
    <source>
        <strain evidence="2">0120121106</strain>
        <tissue evidence="2">Whole body</tissue>
    </source>
</reference>
<protein>
    <submittedName>
        <fullName evidence="2">Uncharacterized protein</fullName>
    </submittedName>
</protein>
<feature type="compositionally biased region" description="Basic residues" evidence="1">
    <location>
        <begin position="17"/>
        <end position="27"/>
    </location>
</feature>
<evidence type="ECO:0000313" key="2">
    <source>
        <dbReference type="EMBL" id="KZC13613.1"/>
    </source>
</evidence>
<dbReference type="AlphaFoldDB" id="A0A154PP23"/>
<name>A0A154PP23_DUFNO</name>
<dbReference type="Proteomes" id="UP000076502">
    <property type="component" value="Unassembled WGS sequence"/>
</dbReference>
<proteinExistence type="predicted"/>